<evidence type="ECO:0000313" key="1">
    <source>
        <dbReference type="Proteomes" id="UP000095281"/>
    </source>
</evidence>
<reference evidence="2" key="1">
    <citation type="submission" date="2016-11" db="UniProtKB">
        <authorList>
            <consortium name="WormBaseParasite"/>
        </authorList>
    </citation>
    <scope>IDENTIFICATION</scope>
</reference>
<name>A0A1I8BH81_MELHA</name>
<dbReference type="WBParaSite" id="MhA1_Contig2383.frz3.gene2">
    <property type="protein sequence ID" value="MhA1_Contig2383.frz3.gene2"/>
    <property type="gene ID" value="MhA1_Contig2383.frz3.gene2"/>
</dbReference>
<organism evidence="1 2">
    <name type="scientific">Meloidogyne hapla</name>
    <name type="common">Root-knot nematode worm</name>
    <dbReference type="NCBI Taxonomy" id="6305"/>
    <lineage>
        <taxon>Eukaryota</taxon>
        <taxon>Metazoa</taxon>
        <taxon>Ecdysozoa</taxon>
        <taxon>Nematoda</taxon>
        <taxon>Chromadorea</taxon>
        <taxon>Rhabditida</taxon>
        <taxon>Tylenchina</taxon>
        <taxon>Tylenchomorpha</taxon>
        <taxon>Tylenchoidea</taxon>
        <taxon>Meloidogynidae</taxon>
        <taxon>Meloidogyninae</taxon>
        <taxon>Meloidogyne</taxon>
    </lineage>
</organism>
<proteinExistence type="predicted"/>
<evidence type="ECO:0000313" key="2">
    <source>
        <dbReference type="WBParaSite" id="MhA1_Contig2383.frz3.gene2"/>
    </source>
</evidence>
<dbReference type="Proteomes" id="UP000095281">
    <property type="component" value="Unplaced"/>
</dbReference>
<protein>
    <submittedName>
        <fullName evidence="2">Uncharacterized protein</fullName>
    </submittedName>
</protein>
<accession>A0A1I8BH81</accession>
<sequence>MMPEYDFGAILCWHEEMRRRTLIETRYHQEWRRNSGKVDIEKFNCTYK</sequence>
<keyword evidence="1" id="KW-1185">Reference proteome</keyword>
<dbReference type="AlphaFoldDB" id="A0A1I8BH81"/>